<evidence type="ECO:0000256" key="1">
    <source>
        <dbReference type="ARBA" id="ARBA00022448"/>
    </source>
</evidence>
<keyword evidence="1" id="KW-0813">Transport</keyword>
<dbReference type="NCBIfam" id="TIGR01189">
    <property type="entry name" value="ccmA"/>
    <property type="match status" value="1"/>
</dbReference>
<feature type="domain" description="ABC transporter" evidence="7">
    <location>
        <begin position="7"/>
        <end position="207"/>
    </location>
</feature>
<dbReference type="InterPro" id="IPR003593">
    <property type="entry name" value="AAA+_ATPase"/>
</dbReference>
<dbReference type="InterPro" id="IPR005895">
    <property type="entry name" value="ABC_transptr_haem_export_CcmA"/>
</dbReference>
<proteinExistence type="predicted"/>
<keyword evidence="3" id="KW-0201">Cytochrome c-type biogenesis</keyword>
<dbReference type="InterPro" id="IPR003439">
    <property type="entry name" value="ABC_transporter-like_ATP-bd"/>
</dbReference>
<dbReference type="PANTHER" id="PTHR43499">
    <property type="entry name" value="ABC TRANSPORTER I FAMILY MEMBER 1"/>
    <property type="match status" value="1"/>
</dbReference>
<accession>A0AA51RV44</accession>
<keyword evidence="5" id="KW-1278">Translocase</keyword>
<organism evidence="8 9">
    <name type="scientific">Pleionea litopenaei</name>
    <dbReference type="NCBI Taxonomy" id="3070815"/>
    <lineage>
        <taxon>Bacteria</taxon>
        <taxon>Pseudomonadati</taxon>
        <taxon>Pseudomonadota</taxon>
        <taxon>Gammaproteobacteria</taxon>
        <taxon>Oceanospirillales</taxon>
        <taxon>Pleioneaceae</taxon>
        <taxon>Pleionea</taxon>
    </lineage>
</organism>
<evidence type="ECO:0000256" key="6">
    <source>
        <dbReference type="ARBA" id="ARBA00023136"/>
    </source>
</evidence>
<evidence type="ECO:0000256" key="5">
    <source>
        <dbReference type="ARBA" id="ARBA00022967"/>
    </source>
</evidence>
<dbReference type="PROSITE" id="PS00211">
    <property type="entry name" value="ABC_TRANSPORTER_1"/>
    <property type="match status" value="1"/>
</dbReference>
<dbReference type="Proteomes" id="UP001239782">
    <property type="component" value="Chromosome"/>
</dbReference>
<dbReference type="GO" id="GO:0016887">
    <property type="term" value="F:ATP hydrolysis activity"/>
    <property type="evidence" value="ECO:0007669"/>
    <property type="project" value="InterPro"/>
</dbReference>
<dbReference type="EMBL" id="CP133548">
    <property type="protein sequence ID" value="WMS88157.1"/>
    <property type="molecule type" value="Genomic_DNA"/>
</dbReference>
<evidence type="ECO:0000256" key="3">
    <source>
        <dbReference type="ARBA" id="ARBA00022748"/>
    </source>
</evidence>
<evidence type="ECO:0000259" key="7">
    <source>
        <dbReference type="PROSITE" id="PS50893"/>
    </source>
</evidence>
<protein>
    <submittedName>
        <fullName evidence="8">Cytochrome c biogenesis heme-transporting ATPase CcmA</fullName>
    </submittedName>
</protein>
<keyword evidence="2" id="KW-0547">Nucleotide-binding</keyword>
<dbReference type="GO" id="GO:0017004">
    <property type="term" value="P:cytochrome complex assembly"/>
    <property type="evidence" value="ECO:0007669"/>
    <property type="project" value="UniProtKB-KW"/>
</dbReference>
<dbReference type="SMART" id="SM00382">
    <property type="entry name" value="AAA"/>
    <property type="match status" value="1"/>
</dbReference>
<dbReference type="GO" id="GO:0005524">
    <property type="term" value="F:ATP binding"/>
    <property type="evidence" value="ECO:0007669"/>
    <property type="project" value="UniProtKB-KW"/>
</dbReference>
<dbReference type="GO" id="GO:0022857">
    <property type="term" value="F:transmembrane transporter activity"/>
    <property type="evidence" value="ECO:0007669"/>
    <property type="project" value="InterPro"/>
</dbReference>
<reference evidence="8 9" key="1">
    <citation type="submission" date="2023-08" db="EMBL/GenBank/DDBJ databases">
        <title>Pleionea litopenaei sp. nov., isolated from stomach of juvenile Litopenaeus vannamei.</title>
        <authorList>
            <person name="Rho A.M."/>
            <person name="Hwang C.Y."/>
        </authorList>
    </citation>
    <scope>NUCLEOTIDE SEQUENCE [LARGE SCALE GENOMIC DNA]</scope>
    <source>
        <strain evidence="8 9">HL-JVS1</strain>
    </source>
</reference>
<dbReference type="KEGG" id="plei:Q9312_04390"/>
<keyword evidence="9" id="KW-1185">Reference proteome</keyword>
<dbReference type="InterPro" id="IPR017871">
    <property type="entry name" value="ABC_transporter-like_CS"/>
</dbReference>
<dbReference type="RefSeq" id="WP_309203361.1">
    <property type="nucleotide sequence ID" value="NZ_CP133548.1"/>
</dbReference>
<evidence type="ECO:0000313" key="9">
    <source>
        <dbReference type="Proteomes" id="UP001239782"/>
    </source>
</evidence>
<keyword evidence="4" id="KW-0067">ATP-binding</keyword>
<dbReference type="AlphaFoldDB" id="A0AA51RV44"/>
<evidence type="ECO:0000256" key="2">
    <source>
        <dbReference type="ARBA" id="ARBA00022741"/>
    </source>
</evidence>
<dbReference type="InterPro" id="IPR027417">
    <property type="entry name" value="P-loop_NTPase"/>
</dbReference>
<dbReference type="Gene3D" id="3.40.50.300">
    <property type="entry name" value="P-loop containing nucleotide triphosphate hydrolases"/>
    <property type="match status" value="1"/>
</dbReference>
<keyword evidence="6" id="KW-0472">Membrane</keyword>
<dbReference type="NCBIfam" id="NF010061">
    <property type="entry name" value="PRK13538.1"/>
    <property type="match status" value="1"/>
</dbReference>
<evidence type="ECO:0000256" key="4">
    <source>
        <dbReference type="ARBA" id="ARBA00022840"/>
    </source>
</evidence>
<gene>
    <name evidence="8" type="primary">ccmA</name>
    <name evidence="8" type="ORF">Q9312_04390</name>
</gene>
<dbReference type="PROSITE" id="PS50893">
    <property type="entry name" value="ABC_TRANSPORTER_2"/>
    <property type="match status" value="1"/>
</dbReference>
<name>A0AA51RV44_9GAMM</name>
<dbReference type="SUPFAM" id="SSF52540">
    <property type="entry name" value="P-loop containing nucleoside triphosphate hydrolases"/>
    <property type="match status" value="1"/>
</dbReference>
<sequence length="207" mass="22669">MYPSFSLTGQNLALIRGDRLLFKDCIFQVKSGQVLHLKGPNGAGKTSLLNLICGLIEPDQGQVIGEFEDVDSLSSWLSLKTLYLGHQLGIKSTLSVYENLAFYAALRGCDRQQIPQAISAVGLQGYETQLAAHLSQGQRRRICLARLLIENVPLWILDEPFVALDVKGQAWLAGLIEQQVERNGAVIFTSHQPVSLSIPTLELSVGV</sequence>
<evidence type="ECO:0000313" key="8">
    <source>
        <dbReference type="EMBL" id="WMS88157.1"/>
    </source>
</evidence>
<dbReference type="PANTHER" id="PTHR43499:SF1">
    <property type="entry name" value="ABC TRANSPORTER I FAMILY MEMBER 1"/>
    <property type="match status" value="1"/>
</dbReference>
<dbReference type="Pfam" id="PF00005">
    <property type="entry name" value="ABC_tran"/>
    <property type="match status" value="1"/>
</dbReference>